<comment type="caution">
    <text evidence="1">The sequence shown here is derived from an EMBL/GenBank/DDBJ whole genome shotgun (WGS) entry which is preliminary data.</text>
</comment>
<name>A0ABU7BFI6_9TELE</name>
<proteinExistence type="predicted"/>
<keyword evidence="2" id="KW-1185">Reference proteome</keyword>
<sequence>MTLFHVRRQQLGQKILAGKTFKKRHKFWRTDQFMTISSPGVGDCLQSAMSKDVNEKNIRKNPTGGGISRRLNAEYLRCH</sequence>
<organism evidence="1 2">
    <name type="scientific">Ataeniobius toweri</name>
    <dbReference type="NCBI Taxonomy" id="208326"/>
    <lineage>
        <taxon>Eukaryota</taxon>
        <taxon>Metazoa</taxon>
        <taxon>Chordata</taxon>
        <taxon>Craniata</taxon>
        <taxon>Vertebrata</taxon>
        <taxon>Euteleostomi</taxon>
        <taxon>Actinopterygii</taxon>
        <taxon>Neopterygii</taxon>
        <taxon>Teleostei</taxon>
        <taxon>Neoteleostei</taxon>
        <taxon>Acanthomorphata</taxon>
        <taxon>Ovalentaria</taxon>
        <taxon>Atherinomorphae</taxon>
        <taxon>Cyprinodontiformes</taxon>
        <taxon>Goodeidae</taxon>
        <taxon>Ataeniobius</taxon>
    </lineage>
</organism>
<dbReference type="Proteomes" id="UP001345963">
    <property type="component" value="Unassembled WGS sequence"/>
</dbReference>
<protein>
    <submittedName>
        <fullName evidence="1">Uncharacterized protein</fullName>
    </submittedName>
</protein>
<accession>A0ABU7BFI6</accession>
<reference evidence="1 2" key="1">
    <citation type="submission" date="2021-07" db="EMBL/GenBank/DDBJ databases">
        <authorList>
            <person name="Palmer J.M."/>
        </authorList>
    </citation>
    <scope>NUCLEOTIDE SEQUENCE [LARGE SCALE GENOMIC DNA]</scope>
    <source>
        <strain evidence="1 2">AT_MEX2019</strain>
        <tissue evidence="1">Muscle</tissue>
    </source>
</reference>
<evidence type="ECO:0000313" key="2">
    <source>
        <dbReference type="Proteomes" id="UP001345963"/>
    </source>
</evidence>
<dbReference type="EMBL" id="JAHUTI010051433">
    <property type="protein sequence ID" value="MED6249153.1"/>
    <property type="molecule type" value="Genomic_DNA"/>
</dbReference>
<gene>
    <name evidence="1" type="ORF">ATANTOWER_010103</name>
</gene>
<evidence type="ECO:0000313" key="1">
    <source>
        <dbReference type="EMBL" id="MED6249153.1"/>
    </source>
</evidence>